<sequence>MTVGGLCLPNSRPCSDRKAFVFWDTYHNSDAANRVITDLLWDGLPSARSRGAATTSDAANRAVVPLRMDRGARPWRRAAAVRTGGTLMNPAISMRAAHCCSQASRSRRCAPFRSRTPLFSSPTTTRSTCARSSGGRGVEAVEHGGVVLVRRRLLPQRRRRPVEQPDIDDLAKVALHSDALDAIKSDGMALLFESLAATGVLEPDDALLAEMRVRIDEEVPQAVVVPQAGEPRRAPSLVSPRHRTARRRLPTPSSSPTPPRRRQQSAESPMSSPAAYLNEKREREERKGEEGRG</sequence>
<name>A0A0E0EI78_9ORYZ</name>
<dbReference type="Gramene" id="OMERI08G03730.1">
    <property type="protein sequence ID" value="OMERI08G03730.1"/>
    <property type="gene ID" value="OMERI08G03730"/>
</dbReference>
<feature type="compositionally biased region" description="Polar residues" evidence="1">
    <location>
        <begin position="117"/>
        <end position="131"/>
    </location>
</feature>
<dbReference type="InterPro" id="IPR036514">
    <property type="entry name" value="SGNH_hydro_sf"/>
</dbReference>
<organism evidence="2">
    <name type="scientific">Oryza meridionalis</name>
    <dbReference type="NCBI Taxonomy" id="40149"/>
    <lineage>
        <taxon>Eukaryota</taxon>
        <taxon>Viridiplantae</taxon>
        <taxon>Streptophyta</taxon>
        <taxon>Embryophyta</taxon>
        <taxon>Tracheophyta</taxon>
        <taxon>Spermatophyta</taxon>
        <taxon>Magnoliopsida</taxon>
        <taxon>Liliopsida</taxon>
        <taxon>Poales</taxon>
        <taxon>Poaceae</taxon>
        <taxon>BOP clade</taxon>
        <taxon>Oryzoideae</taxon>
        <taxon>Oryzeae</taxon>
        <taxon>Oryzinae</taxon>
        <taxon>Oryza</taxon>
    </lineage>
</organism>
<dbReference type="EnsemblPlants" id="OMERI08G03730.1">
    <property type="protein sequence ID" value="OMERI08G03730.1"/>
    <property type="gene ID" value="OMERI08G03730"/>
</dbReference>
<dbReference type="STRING" id="40149.A0A0E0EI78"/>
<feature type="compositionally biased region" description="Basic and acidic residues" evidence="1">
    <location>
        <begin position="278"/>
        <end position="293"/>
    </location>
</feature>
<proteinExistence type="predicted"/>
<reference evidence="2" key="2">
    <citation type="submission" date="2018-05" db="EMBL/GenBank/DDBJ databases">
        <title>OmerRS3 (Oryza meridionalis Reference Sequence Version 3).</title>
        <authorList>
            <person name="Zhang J."/>
            <person name="Kudrna D."/>
            <person name="Lee S."/>
            <person name="Talag J."/>
            <person name="Welchert J."/>
            <person name="Wing R.A."/>
        </authorList>
    </citation>
    <scope>NUCLEOTIDE SEQUENCE [LARGE SCALE GENOMIC DNA]</scope>
    <source>
        <strain evidence="2">cv. OR44</strain>
    </source>
</reference>
<keyword evidence="3" id="KW-1185">Reference proteome</keyword>
<evidence type="ECO:0000313" key="2">
    <source>
        <dbReference type="EnsemblPlants" id="OMERI08G03730.1"/>
    </source>
</evidence>
<evidence type="ECO:0000313" key="3">
    <source>
        <dbReference type="Proteomes" id="UP000008021"/>
    </source>
</evidence>
<feature type="region of interest" description="Disordered" evidence="1">
    <location>
        <begin position="224"/>
        <end position="293"/>
    </location>
</feature>
<dbReference type="HOGENOM" id="CLU_951165_0_0_1"/>
<dbReference type="AlphaFoldDB" id="A0A0E0EI78"/>
<evidence type="ECO:0000256" key="1">
    <source>
        <dbReference type="SAM" id="MobiDB-lite"/>
    </source>
</evidence>
<dbReference type="Gene3D" id="3.40.50.1110">
    <property type="entry name" value="SGNH hydrolase"/>
    <property type="match status" value="1"/>
</dbReference>
<reference evidence="2" key="1">
    <citation type="submission" date="2015-04" db="UniProtKB">
        <authorList>
            <consortium name="EnsemblPlants"/>
        </authorList>
    </citation>
    <scope>IDENTIFICATION</scope>
</reference>
<dbReference type="Proteomes" id="UP000008021">
    <property type="component" value="Chromosome 8"/>
</dbReference>
<feature type="region of interest" description="Disordered" evidence="1">
    <location>
        <begin position="114"/>
        <end position="136"/>
    </location>
</feature>
<protein>
    <submittedName>
        <fullName evidence="2">Uncharacterized protein</fullName>
    </submittedName>
</protein>
<accession>A0A0E0EI78</accession>
<feature type="compositionally biased region" description="Basic residues" evidence="1">
    <location>
        <begin position="240"/>
        <end position="249"/>
    </location>
</feature>